<comment type="caution">
    <text evidence="1">The sequence shown here is derived from an EMBL/GenBank/DDBJ whole genome shotgun (WGS) entry which is preliminary data.</text>
</comment>
<proteinExistence type="predicted"/>
<reference evidence="1" key="1">
    <citation type="submission" date="2020-08" db="EMBL/GenBank/DDBJ databases">
        <title>Multicomponent nature underlies the extraordinary mechanical properties of spider dragline silk.</title>
        <authorList>
            <person name="Kono N."/>
            <person name="Nakamura H."/>
            <person name="Mori M."/>
            <person name="Yoshida Y."/>
            <person name="Ohtoshi R."/>
            <person name="Malay A.D."/>
            <person name="Moran D.A.P."/>
            <person name="Tomita M."/>
            <person name="Numata K."/>
            <person name="Arakawa K."/>
        </authorList>
    </citation>
    <scope>NUCLEOTIDE SEQUENCE</scope>
</reference>
<keyword evidence="2" id="KW-1185">Reference proteome</keyword>
<feature type="non-terminal residue" evidence="1">
    <location>
        <position position="1"/>
    </location>
</feature>
<organism evidence="1 2">
    <name type="scientific">Nephila pilipes</name>
    <name type="common">Giant wood spider</name>
    <name type="synonym">Nephila maculata</name>
    <dbReference type="NCBI Taxonomy" id="299642"/>
    <lineage>
        <taxon>Eukaryota</taxon>
        <taxon>Metazoa</taxon>
        <taxon>Ecdysozoa</taxon>
        <taxon>Arthropoda</taxon>
        <taxon>Chelicerata</taxon>
        <taxon>Arachnida</taxon>
        <taxon>Araneae</taxon>
        <taxon>Araneomorphae</taxon>
        <taxon>Entelegynae</taxon>
        <taxon>Araneoidea</taxon>
        <taxon>Nephilidae</taxon>
        <taxon>Nephila</taxon>
    </lineage>
</organism>
<accession>A0A8X6N4N6</accession>
<evidence type="ECO:0000313" key="2">
    <source>
        <dbReference type="Proteomes" id="UP000887013"/>
    </source>
</evidence>
<evidence type="ECO:0000313" key="1">
    <source>
        <dbReference type="EMBL" id="GFS93869.1"/>
    </source>
</evidence>
<sequence>KPIFSGIGKSRLRHPERFRTSAQFWGKSSIPFIRRNVPLEIRRNKFFPVLVFEKKNTFRRFFREKGIFERERNRKRVFYVPERKSSSSYGKTPGCRLQSGAVWKLRGAVQN</sequence>
<protein>
    <submittedName>
        <fullName evidence="1">Uncharacterized protein</fullName>
    </submittedName>
</protein>
<gene>
    <name evidence="1" type="ORF">NPIL_652051</name>
</gene>
<name>A0A8X6N4N6_NEPPI</name>
<dbReference type="Proteomes" id="UP000887013">
    <property type="component" value="Unassembled WGS sequence"/>
</dbReference>
<dbReference type="EMBL" id="BMAW01053993">
    <property type="protein sequence ID" value="GFS93869.1"/>
    <property type="molecule type" value="Genomic_DNA"/>
</dbReference>
<dbReference type="AlphaFoldDB" id="A0A8X6N4N6"/>